<sequence length="230" mass="27097">MKYYQISHSSEPKVIGVKNGIYQFEIDYNNLTKDIESQSFLDFFDYSNKDFWSDQERIKNFKIPVIKGEMLKKATVTDIMGYAPIISYLNEAFSYKYVSILKEYNIDNYGTFKIEIQDVLERYYLLFNKTICLDEIDYKESTLVTGHAMMDNLKYYKVENEFEYIEFKQKNPLGKFDKISISKEFFGKDIICIQPLANPFYSEKLINGLINEGITGLEIKYENSTKLSFV</sequence>
<gene>
    <name evidence="1" type="ORF">B0A64_21115</name>
</gene>
<comment type="caution">
    <text evidence="1">The sequence shown here is derived from an EMBL/GenBank/DDBJ whole genome shotgun (WGS) entry which is preliminary data.</text>
</comment>
<organism evidence="1 2">
    <name type="scientific">Flavobacterium araucananum</name>
    <dbReference type="NCBI Taxonomy" id="946678"/>
    <lineage>
        <taxon>Bacteria</taxon>
        <taxon>Pseudomonadati</taxon>
        <taxon>Bacteroidota</taxon>
        <taxon>Flavobacteriia</taxon>
        <taxon>Flavobacteriales</taxon>
        <taxon>Flavobacteriaceae</taxon>
        <taxon>Flavobacterium</taxon>
    </lineage>
</organism>
<evidence type="ECO:0000313" key="2">
    <source>
        <dbReference type="Proteomes" id="UP000214684"/>
    </source>
</evidence>
<dbReference type="RefSeq" id="WP_089481468.1">
    <property type="nucleotide sequence ID" value="NZ_MUGS01000060.1"/>
</dbReference>
<evidence type="ECO:0000313" key="1">
    <source>
        <dbReference type="EMBL" id="OXE99607.1"/>
    </source>
</evidence>
<accession>A0A227NQQ2</accession>
<dbReference type="EMBL" id="MUGS01000060">
    <property type="protein sequence ID" value="OXE99607.1"/>
    <property type="molecule type" value="Genomic_DNA"/>
</dbReference>
<keyword evidence="2" id="KW-1185">Reference proteome</keyword>
<protein>
    <submittedName>
        <fullName evidence="1">Uncharacterized protein</fullName>
    </submittedName>
</protein>
<dbReference type="Proteomes" id="UP000214684">
    <property type="component" value="Unassembled WGS sequence"/>
</dbReference>
<name>A0A227NQQ2_9FLAO</name>
<dbReference type="AlphaFoldDB" id="A0A227NQQ2"/>
<proteinExistence type="predicted"/>
<dbReference type="OrthoDB" id="1356084at2"/>
<reference evidence="1 2" key="1">
    <citation type="submission" date="2016-11" db="EMBL/GenBank/DDBJ databases">
        <title>Whole genomes of Flavobacteriaceae.</title>
        <authorList>
            <person name="Stine C."/>
            <person name="Li C."/>
            <person name="Tadesse D."/>
        </authorList>
    </citation>
    <scope>NUCLEOTIDE SEQUENCE [LARGE SCALE GENOMIC DNA]</scope>
    <source>
        <strain evidence="1 2">DSM 24704</strain>
    </source>
</reference>